<comment type="caution">
    <text evidence="2">The sequence shown here is derived from an EMBL/GenBank/DDBJ whole genome shotgun (WGS) entry which is preliminary data.</text>
</comment>
<dbReference type="EMBL" id="JAMSKV010000020">
    <property type="protein sequence ID" value="MCQ8280027.1"/>
    <property type="molecule type" value="Genomic_DNA"/>
</dbReference>
<dbReference type="RefSeq" id="WP_422865512.1">
    <property type="nucleotide sequence ID" value="NZ_JAMSKV010000020.1"/>
</dbReference>
<evidence type="ECO:0000259" key="1">
    <source>
        <dbReference type="Pfam" id="PF07978"/>
    </source>
</evidence>
<evidence type="ECO:0000313" key="3">
    <source>
        <dbReference type="Proteomes" id="UP001524587"/>
    </source>
</evidence>
<reference evidence="2 3" key="1">
    <citation type="submission" date="2022-06" db="EMBL/GenBank/DDBJ databases">
        <title>Endosaccharibacter gen. nov., sp. nov., endophytic bacteria isolated from sugarcane.</title>
        <authorList>
            <person name="Pitiwittayakul N."/>
            <person name="Yukphan P."/>
            <person name="Charoenyingcharoen P."/>
            <person name="Tanasupawat S."/>
        </authorList>
    </citation>
    <scope>NUCLEOTIDE SEQUENCE [LARGE SCALE GENOMIC DNA]</scope>
    <source>
        <strain evidence="2 3">KSS8</strain>
    </source>
</reference>
<evidence type="ECO:0000313" key="2">
    <source>
        <dbReference type="EMBL" id="MCQ8280027.1"/>
    </source>
</evidence>
<feature type="domain" description="NIPSNAP" evidence="1">
    <location>
        <begin position="107"/>
        <end position="202"/>
    </location>
</feature>
<dbReference type="Pfam" id="PF07978">
    <property type="entry name" value="NIPSNAP"/>
    <property type="match status" value="1"/>
</dbReference>
<dbReference type="Gene3D" id="3.30.70.100">
    <property type="match status" value="1"/>
</dbReference>
<keyword evidence="3" id="KW-1185">Reference proteome</keyword>
<protein>
    <submittedName>
        <fullName evidence="2">NIPSNAP family protein</fullName>
    </submittedName>
</protein>
<dbReference type="InterPro" id="IPR012577">
    <property type="entry name" value="NIPSNAP"/>
</dbReference>
<accession>A0ABT1WAX9</accession>
<dbReference type="SUPFAM" id="SSF54909">
    <property type="entry name" value="Dimeric alpha+beta barrel"/>
    <property type="match status" value="2"/>
</dbReference>
<gene>
    <name evidence="2" type="ORF">NFI95_16410</name>
</gene>
<dbReference type="Proteomes" id="UP001524587">
    <property type="component" value="Unassembled WGS sequence"/>
</dbReference>
<dbReference type="InterPro" id="IPR011008">
    <property type="entry name" value="Dimeric_a/b-barrel"/>
</dbReference>
<name>A0ABT1WAX9_9PROT</name>
<sequence length="204" mass="22133">MLFELATLSCPILAADHVGQAALDWVGNDDADGDLIGAWLSELGQLGRVFLLRSFPDHDWLLAERRRALLSANPFHGGTALTRLDTESYAPFPFLPPPRLGARGGLYEVRTYRLCPSGLAPTLAGWETALCSTQPYTRHLVTALYALDGAPRITHVWGFDSLEQRAQLRRQAYGAGTWPPPGAPEQIADASATIVLPLPGSPLH</sequence>
<proteinExistence type="predicted"/>
<organism evidence="2 3">
    <name type="scientific">Endosaccharibacter trunci</name>
    <dbReference type="NCBI Taxonomy" id="2812733"/>
    <lineage>
        <taxon>Bacteria</taxon>
        <taxon>Pseudomonadati</taxon>
        <taxon>Pseudomonadota</taxon>
        <taxon>Alphaproteobacteria</taxon>
        <taxon>Acetobacterales</taxon>
        <taxon>Acetobacteraceae</taxon>
        <taxon>Endosaccharibacter</taxon>
    </lineage>
</organism>